<dbReference type="SUPFAM" id="SSF75304">
    <property type="entry name" value="Amidase signature (AS) enzymes"/>
    <property type="match status" value="1"/>
</dbReference>
<dbReference type="PROSITE" id="PS00571">
    <property type="entry name" value="AMIDASES"/>
    <property type="match status" value="1"/>
</dbReference>
<dbReference type="Proteomes" id="UP000602745">
    <property type="component" value="Unassembled WGS sequence"/>
</dbReference>
<dbReference type="PANTHER" id="PTHR11895:SF176">
    <property type="entry name" value="AMIDASE AMID-RELATED"/>
    <property type="match status" value="1"/>
</dbReference>
<proteinExistence type="predicted"/>
<reference evidence="2" key="1">
    <citation type="journal article" date="2014" name="Int. J. Syst. Evol. Microbiol.">
        <title>Complete genome sequence of Corynebacterium casei LMG S-19264T (=DSM 44701T), isolated from a smear-ripened cheese.</title>
        <authorList>
            <consortium name="US DOE Joint Genome Institute (JGI-PGF)"/>
            <person name="Walter F."/>
            <person name="Albersmeier A."/>
            <person name="Kalinowski J."/>
            <person name="Ruckert C."/>
        </authorList>
    </citation>
    <scope>NUCLEOTIDE SEQUENCE</scope>
    <source>
        <strain evidence="2">CCM 7684</strain>
    </source>
</reference>
<accession>A0A8J2YFW2</accession>
<reference evidence="2" key="2">
    <citation type="submission" date="2020-09" db="EMBL/GenBank/DDBJ databases">
        <authorList>
            <person name="Sun Q."/>
            <person name="Sedlacek I."/>
        </authorList>
    </citation>
    <scope>NUCLEOTIDE SEQUENCE</scope>
    <source>
        <strain evidence="2">CCM 7684</strain>
    </source>
</reference>
<dbReference type="PANTHER" id="PTHR11895">
    <property type="entry name" value="TRANSAMIDASE"/>
    <property type="match status" value="1"/>
</dbReference>
<dbReference type="AlphaFoldDB" id="A0A8J2YFW2"/>
<evidence type="ECO:0000313" key="2">
    <source>
        <dbReference type="EMBL" id="GGE31955.1"/>
    </source>
</evidence>
<dbReference type="Pfam" id="PF01425">
    <property type="entry name" value="Amidase"/>
    <property type="match status" value="1"/>
</dbReference>
<gene>
    <name evidence="2" type="ORF">GCM10007276_06480</name>
</gene>
<name>A0A8J2YFW2_9RHOB</name>
<dbReference type="RefSeq" id="WP_188408255.1">
    <property type="nucleotide sequence ID" value="NZ_BMCP01000001.1"/>
</dbReference>
<dbReference type="InterPro" id="IPR036928">
    <property type="entry name" value="AS_sf"/>
</dbReference>
<dbReference type="EMBL" id="BMCP01000001">
    <property type="protein sequence ID" value="GGE31955.1"/>
    <property type="molecule type" value="Genomic_DNA"/>
</dbReference>
<dbReference type="Gene3D" id="3.90.1300.10">
    <property type="entry name" value="Amidase signature (AS) domain"/>
    <property type="match status" value="1"/>
</dbReference>
<evidence type="ECO:0000313" key="3">
    <source>
        <dbReference type="Proteomes" id="UP000602745"/>
    </source>
</evidence>
<comment type="caution">
    <text evidence="2">The sequence shown here is derived from an EMBL/GenBank/DDBJ whole genome shotgun (WGS) entry which is preliminary data.</text>
</comment>
<sequence length="476" mass="50282">MADLALLNLTEALEALEKGTATSVALTEACLARIETHNPSVNAFIRLDAEEALKAAQESDRERKAGRLKGRLHGIPLAHKDMFDRKGKVSTGGSKILQDRVATQTSTLLERLDAEGAIDLGALNMSEFAAGPTGHNVHHGDCRNAYNHDHISGGSSSGSGAAVGARLVFGALGSDTGGSIRLPAAFNGLTGLKATYGRITRHGAVPRSWSLDHVGPLARSARDAALIYQAIAGADPRDPSTADQPAVGGIPFEGGSVRGLRVGVPSEKDLATVDPQVRDALEASLKVLEGLGAVLVPVNLPDLKPIYFTAETIIKSEAGAMHREWLRTRPQDYAAHVRVRIEAGLAIPATSYIDALRQRSHLTAAFLSDVMGKVDVLHLPTMPIPVPKIADTNVEGAGGEKVLELVGRITQFTRPISLLGLPAVTVPCGFDTAGLPIAFQLVGKPFAEARILVAADQFQQKTDFHRQAPTIARTAS</sequence>
<dbReference type="InterPro" id="IPR023631">
    <property type="entry name" value="Amidase_dom"/>
</dbReference>
<evidence type="ECO:0000259" key="1">
    <source>
        <dbReference type="Pfam" id="PF01425"/>
    </source>
</evidence>
<dbReference type="InterPro" id="IPR020556">
    <property type="entry name" value="Amidase_CS"/>
</dbReference>
<protein>
    <submittedName>
        <fullName evidence="2">Amidase</fullName>
    </submittedName>
</protein>
<dbReference type="GO" id="GO:0003824">
    <property type="term" value="F:catalytic activity"/>
    <property type="evidence" value="ECO:0007669"/>
    <property type="project" value="InterPro"/>
</dbReference>
<keyword evidence="3" id="KW-1185">Reference proteome</keyword>
<organism evidence="2 3">
    <name type="scientific">Agaricicola taiwanensis</name>
    <dbReference type="NCBI Taxonomy" id="591372"/>
    <lineage>
        <taxon>Bacteria</taxon>
        <taxon>Pseudomonadati</taxon>
        <taxon>Pseudomonadota</taxon>
        <taxon>Alphaproteobacteria</taxon>
        <taxon>Rhodobacterales</taxon>
        <taxon>Paracoccaceae</taxon>
        <taxon>Agaricicola</taxon>
    </lineage>
</organism>
<feature type="domain" description="Amidase" evidence="1">
    <location>
        <begin position="26"/>
        <end position="452"/>
    </location>
</feature>
<dbReference type="InterPro" id="IPR000120">
    <property type="entry name" value="Amidase"/>
</dbReference>